<dbReference type="FunFam" id="3.40.50.150:FF:000066">
    <property type="entry name" value="Trimethylguanosine synthase 1"/>
    <property type="match status" value="1"/>
</dbReference>
<dbReference type="PANTHER" id="PTHR14741">
    <property type="entry name" value="S-ADENOSYLMETHIONINE-DEPENDENT METHYLTRANSFERASE RELATED"/>
    <property type="match status" value="1"/>
</dbReference>
<keyword evidence="5" id="KW-0963">Cytoplasm</keyword>
<evidence type="ECO:0000313" key="25">
    <source>
        <dbReference type="Proteomes" id="UP000789739"/>
    </source>
</evidence>
<dbReference type="EMBL" id="CAJVPI010001366">
    <property type="protein sequence ID" value="CAG8609331.1"/>
    <property type="molecule type" value="Genomic_DNA"/>
</dbReference>
<feature type="region of interest" description="Disordered" evidence="23">
    <location>
        <begin position="1"/>
        <end position="20"/>
    </location>
</feature>
<keyword evidence="25" id="KW-1185">Reference proteome</keyword>
<evidence type="ECO:0000256" key="19">
    <source>
        <dbReference type="ARBA" id="ARBA00057179"/>
    </source>
</evidence>
<evidence type="ECO:0000256" key="12">
    <source>
        <dbReference type="ARBA" id="ARBA00023242"/>
    </source>
</evidence>
<evidence type="ECO:0000256" key="5">
    <source>
        <dbReference type="ARBA" id="ARBA00022490"/>
    </source>
</evidence>
<organism evidence="24 25">
    <name type="scientific">Paraglomus brasilianum</name>
    <dbReference type="NCBI Taxonomy" id="144538"/>
    <lineage>
        <taxon>Eukaryota</taxon>
        <taxon>Fungi</taxon>
        <taxon>Fungi incertae sedis</taxon>
        <taxon>Mucoromycota</taxon>
        <taxon>Glomeromycotina</taxon>
        <taxon>Glomeromycetes</taxon>
        <taxon>Paraglomerales</taxon>
        <taxon>Paraglomeraceae</taxon>
        <taxon>Paraglomus</taxon>
    </lineage>
</organism>
<evidence type="ECO:0000256" key="4">
    <source>
        <dbReference type="ARBA" id="ARBA00018517"/>
    </source>
</evidence>
<keyword evidence="9" id="KW-0949">S-adenosyl-L-methionine</keyword>
<dbReference type="GO" id="GO:0071164">
    <property type="term" value="F:RNA cap trimethylguanosine synthase activity"/>
    <property type="evidence" value="ECO:0007669"/>
    <property type="project" value="TreeGrafter"/>
</dbReference>
<keyword evidence="8" id="KW-0808">Transferase</keyword>
<evidence type="ECO:0000256" key="14">
    <source>
        <dbReference type="ARBA" id="ARBA00047418"/>
    </source>
</evidence>
<dbReference type="SUPFAM" id="SSF53335">
    <property type="entry name" value="S-adenosyl-L-methionine-dependent methyltransferases"/>
    <property type="match status" value="1"/>
</dbReference>
<dbReference type="Proteomes" id="UP000789739">
    <property type="component" value="Unassembled WGS sequence"/>
</dbReference>
<gene>
    <name evidence="24" type="ORF">PBRASI_LOCUS8078</name>
</gene>
<evidence type="ECO:0000256" key="6">
    <source>
        <dbReference type="ARBA" id="ARBA00022553"/>
    </source>
</evidence>
<evidence type="ECO:0000256" key="3">
    <source>
        <dbReference type="ARBA" id="ARBA00004604"/>
    </source>
</evidence>
<dbReference type="OrthoDB" id="194443at2759"/>
<dbReference type="InterPro" id="IPR019012">
    <property type="entry name" value="RNA_cap_Gua-N2-MeTrfase"/>
</dbReference>
<comment type="subunit">
    <text evidence="20">May form homooligomers. Interacts with CREBBP/CBP, EED/WAIT1, EP300/P300, NCOA6/PRIP, PPARBP/PBP and SMN.</text>
</comment>
<feature type="compositionally biased region" description="Basic residues" evidence="23">
    <location>
        <begin position="11"/>
        <end position="20"/>
    </location>
</feature>
<proteinExistence type="inferred from homology"/>
<evidence type="ECO:0000256" key="21">
    <source>
        <dbReference type="ARBA" id="ARBA00079339"/>
    </source>
</evidence>
<dbReference type="InterPro" id="IPR029063">
    <property type="entry name" value="SAM-dependent_MTases_sf"/>
</dbReference>
<keyword evidence="11" id="KW-0804">Transcription</keyword>
<evidence type="ECO:0000256" key="16">
    <source>
        <dbReference type="ARBA" id="ARBA00048763"/>
    </source>
</evidence>
<comment type="catalytic activity">
    <reaction evidence="17">
        <text>a 5'-end (N(7)-methyl 5'-triphosphoguanosine)-ribonucleoside in snRNA + S-adenosyl-L-methionine = a 5'-end (N(2),N(7)-dimethyl 5'-triphosphoguanosine)-ribonucleoside in snRNA + S-adenosyl-L-homocysteine + H(+)</text>
        <dbReference type="Rhea" id="RHEA:78471"/>
        <dbReference type="Rhea" id="RHEA-COMP:19085"/>
        <dbReference type="Rhea" id="RHEA-COMP:19087"/>
        <dbReference type="ChEBI" id="CHEBI:15378"/>
        <dbReference type="ChEBI" id="CHEBI:57856"/>
        <dbReference type="ChEBI" id="CHEBI:59789"/>
        <dbReference type="ChEBI" id="CHEBI:156461"/>
        <dbReference type="ChEBI" id="CHEBI:172880"/>
    </reaction>
    <physiologicalReaction direction="left-to-right" evidence="17">
        <dbReference type="Rhea" id="RHEA:78472"/>
    </physiologicalReaction>
</comment>
<comment type="catalytic activity">
    <reaction evidence="16">
        <text>a 5'-end (N(2),N(7)-dimethyl 5'-triphosphoguanosine)-ribonucleoside in snRNA + S-adenosyl-L-methionine = a 5'-end (N(2),N(2),N(7)-trimethyl 5'-triphosphoguanosine)-ribonucleoside in snRNA + S-adenosyl-L-homocysteine + H(+)</text>
        <dbReference type="Rhea" id="RHEA:78479"/>
        <dbReference type="Rhea" id="RHEA-COMP:19087"/>
        <dbReference type="Rhea" id="RHEA-COMP:19089"/>
        <dbReference type="ChEBI" id="CHEBI:15378"/>
        <dbReference type="ChEBI" id="CHEBI:57856"/>
        <dbReference type="ChEBI" id="CHEBI:59789"/>
        <dbReference type="ChEBI" id="CHEBI:167623"/>
        <dbReference type="ChEBI" id="CHEBI:172880"/>
    </reaction>
    <physiologicalReaction direction="left-to-right" evidence="16">
        <dbReference type="Rhea" id="RHEA:78480"/>
    </physiologicalReaction>
</comment>
<evidence type="ECO:0000313" key="24">
    <source>
        <dbReference type="EMBL" id="CAG8609331.1"/>
    </source>
</evidence>
<dbReference type="GO" id="GO:0015030">
    <property type="term" value="C:Cajal body"/>
    <property type="evidence" value="ECO:0007669"/>
    <property type="project" value="UniProtKB-SubCell"/>
</dbReference>
<dbReference type="Gene3D" id="3.40.50.150">
    <property type="entry name" value="Vaccinia Virus protein VP39"/>
    <property type="match status" value="1"/>
</dbReference>
<evidence type="ECO:0000256" key="17">
    <source>
        <dbReference type="ARBA" id="ARBA00049075"/>
    </source>
</evidence>
<keyword evidence="6" id="KW-0597">Phosphoprotein</keyword>
<evidence type="ECO:0000256" key="7">
    <source>
        <dbReference type="ARBA" id="ARBA00022603"/>
    </source>
</evidence>
<accession>A0A9N9CMW5</accession>
<comment type="function">
    <text evidence="19">Catalyzes the 2 serial methylation steps for the conversion of the 7-monomethylguanosine (m(7)G) caps of snRNAs and snoRNAs to a 2,2,7-trimethylguanosine (m(2,2,7)G) cap structure. The enzyme is specific for guanine, and N7 methylation must precede N2 methylation. Hypermethylation of the m7G cap of U snRNAs leads to their concentration in nuclear foci, their colocalization with coilin and the formation of canonical Cajal bodies (CBs). Plays a role in transcriptional regulation.</text>
</comment>
<evidence type="ECO:0000256" key="22">
    <source>
        <dbReference type="ARBA" id="ARBA00081504"/>
    </source>
</evidence>
<dbReference type="GO" id="GO:0005737">
    <property type="term" value="C:cytoplasm"/>
    <property type="evidence" value="ECO:0007669"/>
    <property type="project" value="UniProtKB-SubCell"/>
</dbReference>
<keyword evidence="7" id="KW-0489">Methyltransferase</keyword>
<dbReference type="PANTHER" id="PTHR14741:SF32">
    <property type="entry name" value="TRIMETHYLGUANOSINE SYNTHASE"/>
    <property type="match status" value="1"/>
</dbReference>
<dbReference type="AlphaFoldDB" id="A0A9N9CMW5"/>
<dbReference type="CDD" id="cd02440">
    <property type="entry name" value="AdoMet_MTases"/>
    <property type="match status" value="1"/>
</dbReference>
<keyword evidence="12" id="KW-0539">Nucleus</keyword>
<comment type="subcellular location">
    <subcellularLocation>
        <location evidence="2">Cytoplasm</location>
    </subcellularLocation>
    <subcellularLocation>
        <location evidence="1">Nucleus</location>
        <location evidence="1">Cajal body</location>
    </subcellularLocation>
    <subcellularLocation>
        <location evidence="3">Nucleus</location>
        <location evidence="3">Nucleolus</location>
    </subcellularLocation>
</comment>
<evidence type="ECO:0000256" key="1">
    <source>
        <dbReference type="ARBA" id="ARBA00004408"/>
    </source>
</evidence>
<comment type="catalytic activity">
    <reaction evidence="14">
        <text>a 5'-end (N(2),N(7)-dimethyl 5'-triphosphoguanosine)-ribonucleoside in snoRNA + S-adenosyl-L-methionine = a 5'-end (N(2),N(2),N(7)-trimethyl 5'-triphosphoguanosine)-ribonucleoside in snoRNA + S-adenosyl-L-homocysteine + H(+)</text>
        <dbReference type="Rhea" id="RHEA:78507"/>
        <dbReference type="Rhea" id="RHEA-COMP:19088"/>
        <dbReference type="Rhea" id="RHEA-COMP:19090"/>
        <dbReference type="ChEBI" id="CHEBI:15378"/>
        <dbReference type="ChEBI" id="CHEBI:57856"/>
        <dbReference type="ChEBI" id="CHEBI:59789"/>
        <dbReference type="ChEBI" id="CHEBI:167623"/>
        <dbReference type="ChEBI" id="CHEBI:172880"/>
    </reaction>
    <physiologicalReaction direction="left-to-right" evidence="14">
        <dbReference type="Rhea" id="RHEA:78508"/>
    </physiologicalReaction>
</comment>
<evidence type="ECO:0000256" key="18">
    <source>
        <dbReference type="ARBA" id="ARBA00049790"/>
    </source>
</evidence>
<evidence type="ECO:0000256" key="20">
    <source>
        <dbReference type="ARBA" id="ARBA00064494"/>
    </source>
</evidence>
<dbReference type="Pfam" id="PF09445">
    <property type="entry name" value="Methyltransf_15"/>
    <property type="match status" value="1"/>
</dbReference>
<reference evidence="24" key="1">
    <citation type="submission" date="2021-06" db="EMBL/GenBank/DDBJ databases">
        <authorList>
            <person name="Kallberg Y."/>
            <person name="Tangrot J."/>
            <person name="Rosling A."/>
        </authorList>
    </citation>
    <scope>NUCLEOTIDE SEQUENCE</scope>
    <source>
        <strain evidence="24">BR232B</strain>
    </source>
</reference>
<evidence type="ECO:0000256" key="8">
    <source>
        <dbReference type="ARBA" id="ARBA00022679"/>
    </source>
</evidence>
<evidence type="ECO:0000256" key="9">
    <source>
        <dbReference type="ARBA" id="ARBA00022691"/>
    </source>
</evidence>
<keyword evidence="10" id="KW-0805">Transcription regulation</keyword>
<evidence type="ECO:0000256" key="15">
    <source>
        <dbReference type="ARBA" id="ARBA00048740"/>
    </source>
</evidence>
<evidence type="ECO:0000256" key="11">
    <source>
        <dbReference type="ARBA" id="ARBA00023163"/>
    </source>
</evidence>
<sequence>MSDTSTTLSNTKKRKRKRNRRKVVNALGTNTAAIETKDQNQGDALEEDNNHSIYQQTSKRVKIDTVNNVNNKNVWNGNELDCDYSAISLDIETMPPHLLKYWYQRYVLFSRYDEGILMDEEGWYSVTPEDFAKHIAERCACGTIIDACCGVGGNAIQFAFTCDKVIAIDNNLTRLHCAKTNAKIYGVEDRIEFIHGDFFELAPKLQADVVFLSPPWGGPTYLDCVEFDIKTMITIDGMKLYKRAKIITKNIAYYLPRHVNIYQLRLLAGTGNTVEVQEMRVNDTLKANVAYFGELVVEP</sequence>
<evidence type="ECO:0000256" key="2">
    <source>
        <dbReference type="ARBA" id="ARBA00004496"/>
    </source>
</evidence>
<evidence type="ECO:0000256" key="23">
    <source>
        <dbReference type="SAM" id="MobiDB-lite"/>
    </source>
</evidence>
<comment type="catalytic activity">
    <reaction evidence="15">
        <text>a 5'-end (N(7)-methyl 5'-triphosphoguanosine)-ribonucleoside in snoRNA + S-adenosyl-L-methionine = a 5'-end (N(2),N(7)-dimethyl 5'-triphosphoguanosine)-ribonucleoside in snoRNA + S-adenosyl-L-homocysteine + H(+)</text>
        <dbReference type="Rhea" id="RHEA:78475"/>
        <dbReference type="Rhea" id="RHEA-COMP:19086"/>
        <dbReference type="Rhea" id="RHEA-COMP:19088"/>
        <dbReference type="ChEBI" id="CHEBI:15378"/>
        <dbReference type="ChEBI" id="CHEBI:57856"/>
        <dbReference type="ChEBI" id="CHEBI:59789"/>
        <dbReference type="ChEBI" id="CHEBI:156461"/>
        <dbReference type="ChEBI" id="CHEBI:172880"/>
    </reaction>
    <physiologicalReaction direction="left-to-right" evidence="15">
        <dbReference type="Rhea" id="RHEA:78476"/>
    </physiologicalReaction>
</comment>
<protein>
    <recommendedName>
        <fullName evidence="4">Trimethylguanosine synthase</fullName>
    </recommendedName>
    <alternativeName>
        <fullName evidence="18">Cap-specific guanine-N(2) methyltransferase</fullName>
    </alternativeName>
    <alternativeName>
        <fullName evidence="21">Nuclear receptor coactivator 6-interacting protein</fullName>
    </alternativeName>
    <alternativeName>
        <fullName evidence="22">PRIP-interacting protein with methyltransferase motif</fullName>
    </alternativeName>
</protein>
<feature type="compositionally biased region" description="Polar residues" evidence="23">
    <location>
        <begin position="1"/>
        <end position="10"/>
    </location>
</feature>
<dbReference type="GO" id="GO:0005730">
    <property type="term" value="C:nucleolus"/>
    <property type="evidence" value="ECO:0007669"/>
    <property type="project" value="UniProtKB-SubCell"/>
</dbReference>
<comment type="caution">
    <text evidence="24">The sequence shown here is derived from an EMBL/GenBank/DDBJ whole genome shotgun (WGS) entry which is preliminary data.</text>
</comment>
<evidence type="ECO:0000256" key="10">
    <source>
        <dbReference type="ARBA" id="ARBA00023015"/>
    </source>
</evidence>
<evidence type="ECO:0000256" key="13">
    <source>
        <dbReference type="ARBA" id="ARBA00025783"/>
    </source>
</evidence>
<name>A0A9N9CMW5_9GLOM</name>
<comment type="similarity">
    <text evidence="13">Belongs to the methyltransferase superfamily. Trimethylguanosine synthase family.</text>
</comment>